<dbReference type="Proteomes" id="UP000663823">
    <property type="component" value="Unassembled WGS sequence"/>
</dbReference>
<protein>
    <recommendedName>
        <fullName evidence="6">Helicase ATP-binding domain-containing protein</fullName>
    </recommendedName>
</protein>
<evidence type="ECO:0000313" key="8">
    <source>
        <dbReference type="EMBL" id="CAF0990430.1"/>
    </source>
</evidence>
<dbReference type="GO" id="GO:0004386">
    <property type="term" value="F:helicase activity"/>
    <property type="evidence" value="ECO:0007669"/>
    <property type="project" value="UniProtKB-KW"/>
</dbReference>
<dbReference type="InterPro" id="IPR004179">
    <property type="entry name" value="Sec63-dom"/>
</dbReference>
<dbReference type="SUPFAM" id="SSF158702">
    <property type="entry name" value="Sec63 N-terminal domain-like"/>
    <property type="match status" value="1"/>
</dbReference>
<evidence type="ECO:0000256" key="2">
    <source>
        <dbReference type="ARBA" id="ARBA00022801"/>
    </source>
</evidence>
<dbReference type="SUPFAM" id="SSF46785">
    <property type="entry name" value="Winged helix' DNA-binding domain"/>
    <property type="match status" value="1"/>
</dbReference>
<sequence length="589" mass="67151">MCHQKKNRGEDGDQDAMETENGTTETIRSHFMANKSCRLTDDSYHLQKNGYEEIHVPALKPSVLDPEEVLYPISNLPKYTQPAFDGYKVLNRIQIRMVNAALESDENILLCAPTVSADKTNVALLCILREIGKHVMSDGTINIDEFKMIYIAPMRSLVQDVVGNFIKRLNPFGLKVEELTGDHQLSQKWDIITRKDRERSYTQLVRLIILDEVHLLHDDRGPVLEAVIARTIRTIETTQDAVCFVGLSATLPNYEYIATFLNVKREGLFHFDNSYRPVPLEQQYIGITEKKAIKPFQIMNDLVYDKVMEHVGKNQVLIFVHSRKETGKTARAIRDACLEKDTIGAFLKDGSASQEILRTEAEQTKNLELKDLFPYSFAIHHAGMNRADRTLVEDLFAERHIQILVSTGTLAWGVYLPAHTVIIKGTQVYNPEKGRWTELGALDVMQLPIESQMISKLVDNLNAEIVLGTVQNIRKAAEWLSYTYLYVHLIHSAAIQLDKSHLIRYDRKTGNFQVTEHGRIAKFRHITVREEEKIELQKLLERVPIPIKESIDEPSAKINVLLQAYISQLKLDGFALMADMIYITQSAGR</sequence>
<dbReference type="GO" id="GO:0003676">
    <property type="term" value="F:nucleic acid binding"/>
    <property type="evidence" value="ECO:0007669"/>
    <property type="project" value="InterPro"/>
</dbReference>
<feature type="region of interest" description="Disordered" evidence="5">
    <location>
        <begin position="1"/>
        <end position="27"/>
    </location>
</feature>
<keyword evidence="1" id="KW-0547">Nucleotide-binding</keyword>
<dbReference type="InterPro" id="IPR057842">
    <property type="entry name" value="WH_MER3"/>
</dbReference>
<dbReference type="Proteomes" id="UP000663882">
    <property type="component" value="Unassembled WGS sequence"/>
</dbReference>
<dbReference type="InterPro" id="IPR036390">
    <property type="entry name" value="WH_DNA-bd_sf"/>
</dbReference>
<dbReference type="FunFam" id="1.10.10.10:FF:000024">
    <property type="entry name" value="U5 small nuclear ribonucleoprotein helicase"/>
    <property type="match status" value="1"/>
</dbReference>
<accession>A0A814G2A5</accession>
<comment type="caution">
    <text evidence="8">The sequence shown here is derived from an EMBL/GenBank/DDBJ whole genome shotgun (WGS) entry which is preliminary data.</text>
</comment>
<evidence type="ECO:0000256" key="1">
    <source>
        <dbReference type="ARBA" id="ARBA00022741"/>
    </source>
</evidence>
<evidence type="ECO:0000313" key="7">
    <source>
        <dbReference type="EMBL" id="CAF0950881.1"/>
    </source>
</evidence>
<evidence type="ECO:0000313" key="10">
    <source>
        <dbReference type="Proteomes" id="UP000663889"/>
    </source>
</evidence>
<dbReference type="FunFam" id="3.40.50.300:FF:003287">
    <property type="entry name" value="U5 small nuclear ribonucleoprotein 200 kDa helicase"/>
    <property type="match status" value="1"/>
</dbReference>
<keyword evidence="4" id="KW-0067">ATP-binding</keyword>
<dbReference type="EMBL" id="CAJNOU010000415">
    <property type="protein sequence ID" value="CAF0990430.1"/>
    <property type="molecule type" value="Genomic_DNA"/>
</dbReference>
<evidence type="ECO:0000256" key="4">
    <source>
        <dbReference type="ARBA" id="ARBA00022840"/>
    </source>
</evidence>
<dbReference type="Gene3D" id="1.10.10.10">
    <property type="entry name" value="Winged helix-like DNA-binding domain superfamily/Winged helix DNA-binding domain"/>
    <property type="match status" value="1"/>
</dbReference>
<dbReference type="AlphaFoldDB" id="A0A814G2A5"/>
<reference evidence="8" key="1">
    <citation type="submission" date="2021-02" db="EMBL/GenBank/DDBJ databases">
        <authorList>
            <person name="Nowell W R."/>
        </authorList>
    </citation>
    <scope>NUCLEOTIDE SEQUENCE</scope>
</reference>
<dbReference type="GO" id="GO:0005634">
    <property type="term" value="C:nucleus"/>
    <property type="evidence" value="ECO:0007669"/>
    <property type="project" value="TreeGrafter"/>
</dbReference>
<evidence type="ECO:0000256" key="3">
    <source>
        <dbReference type="ARBA" id="ARBA00022806"/>
    </source>
</evidence>
<dbReference type="Gene3D" id="3.40.50.300">
    <property type="entry name" value="P-loop containing nucleotide triphosphate hydrolases"/>
    <property type="match status" value="2"/>
</dbReference>
<dbReference type="InterPro" id="IPR014001">
    <property type="entry name" value="Helicase_ATP-bd"/>
</dbReference>
<gene>
    <name evidence="9" type="ORF">OTI717_LOCUS20225</name>
    <name evidence="7" type="ORF">RFH988_LOCUS11621</name>
    <name evidence="8" type="ORF">SEV965_LOCUS10235</name>
</gene>
<proteinExistence type="predicted"/>
<evidence type="ECO:0000259" key="6">
    <source>
        <dbReference type="PROSITE" id="PS51192"/>
    </source>
</evidence>
<name>A0A814G2A5_9BILA</name>
<dbReference type="SUPFAM" id="SSF52540">
    <property type="entry name" value="P-loop containing nucleoside triphosphate hydrolases"/>
    <property type="match status" value="2"/>
</dbReference>
<dbReference type="Pfam" id="PF00270">
    <property type="entry name" value="DEAD"/>
    <property type="match status" value="1"/>
</dbReference>
<dbReference type="EMBL" id="CAJOAX010003074">
    <property type="protein sequence ID" value="CAF3834989.1"/>
    <property type="molecule type" value="Genomic_DNA"/>
</dbReference>
<dbReference type="GO" id="GO:0016787">
    <property type="term" value="F:hydrolase activity"/>
    <property type="evidence" value="ECO:0007669"/>
    <property type="project" value="UniProtKB-KW"/>
</dbReference>
<dbReference type="PANTHER" id="PTHR47961">
    <property type="entry name" value="DNA POLYMERASE THETA, PUTATIVE (AFU_ORTHOLOGUE AFUA_1G05260)-RELATED"/>
    <property type="match status" value="1"/>
</dbReference>
<dbReference type="PANTHER" id="PTHR47961:SF4">
    <property type="entry name" value="ACTIVATING SIGNAL COINTEGRATOR 1 COMPLEX SUBUNIT 3"/>
    <property type="match status" value="1"/>
</dbReference>
<evidence type="ECO:0000313" key="9">
    <source>
        <dbReference type="EMBL" id="CAF3834989.1"/>
    </source>
</evidence>
<dbReference type="GO" id="GO:0005524">
    <property type="term" value="F:ATP binding"/>
    <property type="evidence" value="ECO:0007669"/>
    <property type="project" value="UniProtKB-KW"/>
</dbReference>
<dbReference type="Pfam" id="PF23445">
    <property type="entry name" value="WHD_SNRNP200"/>
    <property type="match status" value="1"/>
</dbReference>
<dbReference type="Proteomes" id="UP000663889">
    <property type="component" value="Unassembled WGS sequence"/>
</dbReference>
<dbReference type="InterPro" id="IPR011545">
    <property type="entry name" value="DEAD/DEAH_box_helicase_dom"/>
</dbReference>
<dbReference type="Gene3D" id="1.10.3380.10">
    <property type="entry name" value="Sec63 N-terminal domain-like domain"/>
    <property type="match status" value="1"/>
</dbReference>
<dbReference type="OrthoDB" id="5575at2759"/>
<dbReference type="InterPro" id="IPR036388">
    <property type="entry name" value="WH-like_DNA-bd_sf"/>
</dbReference>
<dbReference type="CDD" id="cd18795">
    <property type="entry name" value="SF2_C_Ski2"/>
    <property type="match status" value="1"/>
</dbReference>
<evidence type="ECO:0000256" key="5">
    <source>
        <dbReference type="SAM" id="MobiDB-lite"/>
    </source>
</evidence>
<dbReference type="Pfam" id="PF02889">
    <property type="entry name" value="Sec63"/>
    <property type="match status" value="1"/>
</dbReference>
<dbReference type="InterPro" id="IPR050474">
    <property type="entry name" value="Hel308_SKI2-like"/>
</dbReference>
<keyword evidence="3" id="KW-0347">Helicase</keyword>
<organism evidence="8 10">
    <name type="scientific">Rotaria sordida</name>
    <dbReference type="NCBI Taxonomy" id="392033"/>
    <lineage>
        <taxon>Eukaryota</taxon>
        <taxon>Metazoa</taxon>
        <taxon>Spiralia</taxon>
        <taxon>Gnathifera</taxon>
        <taxon>Rotifera</taxon>
        <taxon>Eurotatoria</taxon>
        <taxon>Bdelloidea</taxon>
        <taxon>Philodinida</taxon>
        <taxon>Philodinidae</taxon>
        <taxon>Rotaria</taxon>
    </lineage>
</organism>
<feature type="domain" description="Helicase ATP-binding" evidence="6">
    <location>
        <begin position="99"/>
        <end position="269"/>
    </location>
</feature>
<keyword evidence="2" id="KW-0378">Hydrolase</keyword>
<dbReference type="InterPro" id="IPR027417">
    <property type="entry name" value="P-loop_NTPase"/>
</dbReference>
<dbReference type="PROSITE" id="PS51192">
    <property type="entry name" value="HELICASE_ATP_BIND_1"/>
    <property type="match status" value="1"/>
</dbReference>
<dbReference type="SMART" id="SM00487">
    <property type="entry name" value="DEXDc"/>
    <property type="match status" value="1"/>
</dbReference>
<dbReference type="EMBL" id="CAJNOO010000465">
    <property type="protein sequence ID" value="CAF0950881.1"/>
    <property type="molecule type" value="Genomic_DNA"/>
</dbReference>